<dbReference type="PRINTS" id="PR00411">
    <property type="entry name" value="PNDRDTASEI"/>
</dbReference>
<dbReference type="Gene3D" id="3.50.50.100">
    <property type="match status" value="1"/>
</dbReference>
<keyword evidence="9" id="KW-1133">Transmembrane helix</keyword>
<keyword evidence="6" id="KW-0520">NAD</keyword>
<proteinExistence type="inferred from homology"/>
<dbReference type="PRINTS" id="PR00368">
    <property type="entry name" value="FADPNR"/>
</dbReference>
<evidence type="ECO:0000256" key="7">
    <source>
        <dbReference type="ARBA" id="ARBA00047599"/>
    </source>
</evidence>
<accession>A0A516X4Z6</accession>
<dbReference type="InterPro" id="IPR036188">
    <property type="entry name" value="FAD/NAD-bd_sf"/>
</dbReference>
<evidence type="ECO:0000313" key="11">
    <source>
        <dbReference type="EMBL" id="QDQ98137.1"/>
    </source>
</evidence>
<keyword evidence="9" id="KW-0812">Transmembrane</keyword>
<keyword evidence="5" id="KW-0560">Oxidoreductase</keyword>
<comment type="catalytic activity">
    <reaction evidence="7">
        <text>a quinone + NADH + H(+) = a quinol + NAD(+)</text>
        <dbReference type="Rhea" id="RHEA:46160"/>
        <dbReference type="ChEBI" id="CHEBI:15378"/>
        <dbReference type="ChEBI" id="CHEBI:24646"/>
        <dbReference type="ChEBI" id="CHEBI:57540"/>
        <dbReference type="ChEBI" id="CHEBI:57945"/>
        <dbReference type="ChEBI" id="CHEBI:132124"/>
        <dbReference type="EC" id="1.6.5.9"/>
    </reaction>
</comment>
<dbReference type="InterPro" id="IPR023753">
    <property type="entry name" value="FAD/NAD-binding_dom"/>
</dbReference>
<dbReference type="OrthoDB" id="9781621at2"/>
<sequence length="508" mass="54612">MEVAVTTQVAPGAKSPAHEDAGVERTEVVIVGSGFGALAAAKKLAKAKTPFVLISETTEHLFQPLLYQVATGVLSPGEIAPPIRAVLAKYPTADVRLGRVVDVDADRREVTYEAGGEQLRLSYTTLIAATGARQAYFGNDHFADVTFALKTIDDAERLRHQILRCFEEAHTTTDPERRRNLLTFLVIGAGATGVELGGQIKELAQRYFATSLHDLEPEDVTVKIVEGADKALPPFGGKLSEYVAESLEKDGVDVVLGTFVTDIDAHGATLKDAKTGEERRVTAETIIWSAGVRANDFAHVLAERTGCEADRAGRLLVNDDLTVGGRADIFAVGDMISLNGLPGQSPAAMQGGRHAAAIASGKRDAGTPFKYRDKGSMAIINRFRAITRIGRIELTGFVAWVLWLAVHLMYMVGFRNRYVAVMSWMGSFLGRHRPHFHYSQQRTPAPGAAAAEPAGQVGAVESANDAGPAEQTRAAVAAPATITAEHAEESEAWRRERAERRTPAPSTP</sequence>
<feature type="compositionally biased region" description="Low complexity" evidence="8">
    <location>
        <begin position="444"/>
        <end position="461"/>
    </location>
</feature>
<name>A0A516X4Z6_9ACTN</name>
<dbReference type="Pfam" id="PF07992">
    <property type="entry name" value="Pyr_redox_2"/>
    <property type="match status" value="1"/>
</dbReference>
<evidence type="ECO:0000256" key="1">
    <source>
        <dbReference type="ARBA" id="ARBA00005272"/>
    </source>
</evidence>
<dbReference type="PANTHER" id="PTHR43706:SF47">
    <property type="entry name" value="EXTERNAL NADH-UBIQUINONE OXIDOREDUCTASE 1, MITOCHONDRIAL-RELATED"/>
    <property type="match status" value="1"/>
</dbReference>
<feature type="compositionally biased region" description="Basic and acidic residues" evidence="8">
    <location>
        <begin position="485"/>
        <end position="502"/>
    </location>
</feature>
<keyword evidence="9" id="KW-0472">Membrane</keyword>
<dbReference type="SUPFAM" id="SSF51905">
    <property type="entry name" value="FAD/NAD(P)-binding domain"/>
    <property type="match status" value="1"/>
</dbReference>
<reference evidence="11 12" key="2">
    <citation type="submission" date="2019-07" db="EMBL/GenBank/DDBJ databases">
        <authorList>
            <person name="Huang Y."/>
        </authorList>
    </citation>
    <scope>NUCLEOTIDE SEQUENCE [LARGE SCALE GENOMIC DNA]</scope>
    <source>
        <strain evidence="11 12">HY188</strain>
    </source>
</reference>
<evidence type="ECO:0000313" key="12">
    <source>
        <dbReference type="Proteomes" id="UP000317344"/>
    </source>
</evidence>
<keyword evidence="3" id="KW-0285">Flavoprotein</keyword>
<dbReference type="Proteomes" id="UP000317344">
    <property type="component" value="Chromosome"/>
</dbReference>
<dbReference type="GO" id="GO:0050136">
    <property type="term" value="F:NADH dehydrogenase (quinone) (non-electrogenic) activity"/>
    <property type="evidence" value="ECO:0007669"/>
    <property type="project" value="UniProtKB-EC"/>
</dbReference>
<protein>
    <recommendedName>
        <fullName evidence="2">NADH:ubiquinone reductase (non-electrogenic)</fullName>
        <ecNumber evidence="2">1.6.5.9</ecNumber>
    </recommendedName>
</protein>
<evidence type="ECO:0000256" key="6">
    <source>
        <dbReference type="ARBA" id="ARBA00023027"/>
    </source>
</evidence>
<dbReference type="KEGG" id="toy:FO059_13495"/>
<dbReference type="AlphaFoldDB" id="A0A516X4Z6"/>
<feature type="region of interest" description="Disordered" evidence="8">
    <location>
        <begin position="439"/>
        <end position="508"/>
    </location>
</feature>
<feature type="compositionally biased region" description="Low complexity" evidence="8">
    <location>
        <begin position="469"/>
        <end position="484"/>
    </location>
</feature>
<comment type="similarity">
    <text evidence="1">Belongs to the NADH dehydrogenase family.</text>
</comment>
<organism evidence="11 12">
    <name type="scientific">Tomitella fengzijianii</name>
    <dbReference type="NCBI Taxonomy" id="2597660"/>
    <lineage>
        <taxon>Bacteria</taxon>
        <taxon>Bacillati</taxon>
        <taxon>Actinomycetota</taxon>
        <taxon>Actinomycetes</taxon>
        <taxon>Mycobacteriales</taxon>
        <taxon>Tomitella</taxon>
    </lineage>
</organism>
<evidence type="ECO:0000256" key="3">
    <source>
        <dbReference type="ARBA" id="ARBA00022630"/>
    </source>
</evidence>
<dbReference type="EMBL" id="CP041765">
    <property type="protein sequence ID" value="QDQ98137.1"/>
    <property type="molecule type" value="Genomic_DNA"/>
</dbReference>
<evidence type="ECO:0000256" key="9">
    <source>
        <dbReference type="SAM" id="Phobius"/>
    </source>
</evidence>
<reference evidence="11 12" key="1">
    <citation type="submission" date="2019-07" db="EMBL/GenBank/DDBJ databases">
        <title>Tomitella cavernea sp. nov., an actinomycete isolated from soil.</title>
        <authorList>
            <person name="Cheng J."/>
        </authorList>
    </citation>
    <scope>NUCLEOTIDE SEQUENCE [LARGE SCALE GENOMIC DNA]</scope>
    <source>
        <strain evidence="11 12">HY188</strain>
    </source>
</reference>
<evidence type="ECO:0000256" key="2">
    <source>
        <dbReference type="ARBA" id="ARBA00012637"/>
    </source>
</evidence>
<keyword evidence="4" id="KW-0274">FAD</keyword>
<dbReference type="PANTHER" id="PTHR43706">
    <property type="entry name" value="NADH DEHYDROGENASE"/>
    <property type="match status" value="1"/>
</dbReference>
<evidence type="ECO:0000256" key="4">
    <source>
        <dbReference type="ARBA" id="ARBA00022827"/>
    </source>
</evidence>
<keyword evidence="12" id="KW-1185">Reference proteome</keyword>
<gene>
    <name evidence="11" type="ORF">FO059_13495</name>
</gene>
<dbReference type="EC" id="1.6.5.9" evidence="2"/>
<dbReference type="InterPro" id="IPR045024">
    <property type="entry name" value="NDH-2"/>
</dbReference>
<evidence type="ECO:0000259" key="10">
    <source>
        <dbReference type="Pfam" id="PF07992"/>
    </source>
</evidence>
<evidence type="ECO:0000256" key="8">
    <source>
        <dbReference type="SAM" id="MobiDB-lite"/>
    </source>
</evidence>
<feature type="transmembrane region" description="Helical" evidence="9">
    <location>
        <begin position="394"/>
        <end position="414"/>
    </location>
</feature>
<feature type="domain" description="FAD/NAD(P)-binding" evidence="10">
    <location>
        <begin position="27"/>
        <end position="352"/>
    </location>
</feature>
<evidence type="ECO:0000256" key="5">
    <source>
        <dbReference type="ARBA" id="ARBA00023002"/>
    </source>
</evidence>